<keyword evidence="2" id="KW-1185">Reference proteome</keyword>
<reference evidence="1 2" key="1">
    <citation type="journal article" date="2006" name="Nature">
        <title>Global trends of whole-genome duplications revealed by the ciliate Paramecium tetraurelia.</title>
        <authorList>
            <consortium name="Genoscope"/>
            <person name="Aury J.-M."/>
            <person name="Jaillon O."/>
            <person name="Duret L."/>
            <person name="Noel B."/>
            <person name="Jubin C."/>
            <person name="Porcel B.M."/>
            <person name="Segurens B."/>
            <person name="Daubin V."/>
            <person name="Anthouard V."/>
            <person name="Aiach N."/>
            <person name="Arnaiz O."/>
            <person name="Billaut A."/>
            <person name="Beisson J."/>
            <person name="Blanc I."/>
            <person name="Bouhouche K."/>
            <person name="Camara F."/>
            <person name="Duharcourt S."/>
            <person name="Guigo R."/>
            <person name="Gogendeau D."/>
            <person name="Katinka M."/>
            <person name="Keller A.-M."/>
            <person name="Kissmehl R."/>
            <person name="Klotz C."/>
            <person name="Koll F."/>
            <person name="Le Moue A."/>
            <person name="Lepere C."/>
            <person name="Malinsky S."/>
            <person name="Nowacki M."/>
            <person name="Nowak J.K."/>
            <person name="Plattner H."/>
            <person name="Poulain J."/>
            <person name="Ruiz F."/>
            <person name="Serrano V."/>
            <person name="Zagulski M."/>
            <person name="Dessen P."/>
            <person name="Betermier M."/>
            <person name="Weissenbach J."/>
            <person name="Scarpelli C."/>
            <person name="Schachter V."/>
            <person name="Sperling L."/>
            <person name="Meyer E."/>
            <person name="Cohen J."/>
            <person name="Wincker P."/>
        </authorList>
    </citation>
    <scope>NUCLEOTIDE SEQUENCE [LARGE SCALE GENOMIC DNA]</scope>
    <source>
        <strain evidence="1 2">Stock d4-2</strain>
    </source>
</reference>
<dbReference type="EMBL" id="CT868385">
    <property type="protein sequence ID" value="CAK81072.1"/>
    <property type="molecule type" value="Genomic_DNA"/>
</dbReference>
<accession>A0DDF5</accession>
<protein>
    <submittedName>
        <fullName evidence="1">Uncharacterized protein</fullName>
    </submittedName>
</protein>
<dbReference type="Proteomes" id="UP000000600">
    <property type="component" value="Unassembled WGS sequence"/>
</dbReference>
<dbReference type="AlphaFoldDB" id="A0DDF5"/>
<name>A0DDF5_PARTE</name>
<dbReference type="KEGG" id="ptm:GSPATT00015931001"/>
<dbReference type="RefSeq" id="XP_001448469.1">
    <property type="nucleotide sequence ID" value="XM_001448432.1"/>
</dbReference>
<gene>
    <name evidence="1" type="ORF">GSPATT00015931001</name>
</gene>
<dbReference type="OrthoDB" id="60033at2759"/>
<dbReference type="HOGENOM" id="CLU_2817972_0_0_1"/>
<evidence type="ECO:0000313" key="2">
    <source>
        <dbReference type="Proteomes" id="UP000000600"/>
    </source>
</evidence>
<sequence>MSETLSVKDEEFDVLCPTSPGPFGKAVVEHIGNYLNHKQDQINLETQEPVWFCGGQESESSIFGFDL</sequence>
<proteinExistence type="predicted"/>
<organism evidence="1 2">
    <name type="scientific">Paramecium tetraurelia</name>
    <dbReference type="NCBI Taxonomy" id="5888"/>
    <lineage>
        <taxon>Eukaryota</taxon>
        <taxon>Sar</taxon>
        <taxon>Alveolata</taxon>
        <taxon>Ciliophora</taxon>
        <taxon>Intramacronucleata</taxon>
        <taxon>Oligohymenophorea</taxon>
        <taxon>Peniculida</taxon>
        <taxon>Parameciidae</taxon>
        <taxon>Paramecium</taxon>
    </lineage>
</organism>
<dbReference type="InParanoid" id="A0DDF5"/>
<dbReference type="GeneID" id="5034254"/>
<evidence type="ECO:0000313" key="1">
    <source>
        <dbReference type="EMBL" id="CAK81072.1"/>
    </source>
</evidence>